<feature type="region of interest" description="Disordered" evidence="2">
    <location>
        <begin position="478"/>
        <end position="514"/>
    </location>
</feature>
<dbReference type="EMBL" id="JBHSPH010000002">
    <property type="protein sequence ID" value="MFC5862758.1"/>
    <property type="molecule type" value="Genomic_DNA"/>
</dbReference>
<dbReference type="SMART" id="SM00642">
    <property type="entry name" value="Aamy"/>
    <property type="match status" value="1"/>
</dbReference>
<dbReference type="Gene3D" id="2.60.40.1180">
    <property type="entry name" value="Golgi alpha-mannosidase II"/>
    <property type="match status" value="1"/>
</dbReference>
<dbReference type="PANTHER" id="PTHR10357">
    <property type="entry name" value="ALPHA-AMYLASE FAMILY MEMBER"/>
    <property type="match status" value="1"/>
</dbReference>
<dbReference type="InterPro" id="IPR032091">
    <property type="entry name" value="Malt_amylase-like_C"/>
</dbReference>
<dbReference type="InterPro" id="IPR006047">
    <property type="entry name" value="GH13_cat_dom"/>
</dbReference>
<comment type="caution">
    <text evidence="5">The sequence shown here is derived from an EMBL/GenBank/DDBJ whole genome shotgun (WGS) entry which is preliminary data.</text>
</comment>
<dbReference type="SUPFAM" id="SSF51011">
    <property type="entry name" value="Glycosyl hydrolase domain"/>
    <property type="match status" value="1"/>
</dbReference>
<organism evidence="5 6">
    <name type="scientific">Acidicapsa dinghuensis</name>
    <dbReference type="NCBI Taxonomy" id="2218256"/>
    <lineage>
        <taxon>Bacteria</taxon>
        <taxon>Pseudomonadati</taxon>
        <taxon>Acidobacteriota</taxon>
        <taxon>Terriglobia</taxon>
        <taxon>Terriglobales</taxon>
        <taxon>Acidobacteriaceae</taxon>
        <taxon>Acidicapsa</taxon>
    </lineage>
</organism>
<feature type="signal peptide" evidence="3">
    <location>
        <begin position="1"/>
        <end position="20"/>
    </location>
</feature>
<feature type="compositionally biased region" description="Polar residues" evidence="2">
    <location>
        <begin position="24"/>
        <end position="45"/>
    </location>
</feature>
<proteinExistence type="inferred from homology"/>
<evidence type="ECO:0000256" key="1">
    <source>
        <dbReference type="ARBA" id="ARBA00008061"/>
    </source>
</evidence>
<dbReference type="InterPro" id="IPR017853">
    <property type="entry name" value="GH"/>
</dbReference>
<evidence type="ECO:0000256" key="3">
    <source>
        <dbReference type="SAM" id="SignalP"/>
    </source>
</evidence>
<dbReference type="InterPro" id="IPR013780">
    <property type="entry name" value="Glyco_hydro_b"/>
</dbReference>
<feature type="domain" description="Glycosyl hydrolase family 13 catalytic" evidence="4">
    <location>
        <begin position="109"/>
        <end position="496"/>
    </location>
</feature>
<gene>
    <name evidence="5" type="ORF">ACFPT7_10690</name>
</gene>
<evidence type="ECO:0000313" key="6">
    <source>
        <dbReference type="Proteomes" id="UP001596091"/>
    </source>
</evidence>
<feature type="compositionally biased region" description="Polar residues" evidence="2">
    <location>
        <begin position="499"/>
        <end position="513"/>
    </location>
</feature>
<dbReference type="InterPro" id="IPR045857">
    <property type="entry name" value="O16G_dom_2"/>
</dbReference>
<accession>A0ABW1EF88</accession>
<name>A0ABW1EF88_9BACT</name>
<evidence type="ECO:0000259" key="4">
    <source>
        <dbReference type="SMART" id="SM00642"/>
    </source>
</evidence>
<feature type="region of interest" description="Disordered" evidence="2">
    <location>
        <begin position="24"/>
        <end position="90"/>
    </location>
</feature>
<evidence type="ECO:0000313" key="5">
    <source>
        <dbReference type="EMBL" id="MFC5862758.1"/>
    </source>
</evidence>
<dbReference type="Pfam" id="PF16657">
    <property type="entry name" value="Malt_amylase_C"/>
    <property type="match status" value="1"/>
</dbReference>
<dbReference type="RefSeq" id="WP_263336593.1">
    <property type="nucleotide sequence ID" value="NZ_JAGSYH010000003.1"/>
</dbReference>
<protein>
    <submittedName>
        <fullName evidence="5">Alpha-glucosidase</fullName>
    </submittedName>
</protein>
<dbReference type="CDD" id="cd11333">
    <property type="entry name" value="AmyAc_SI_OligoGlu_DGase"/>
    <property type="match status" value="1"/>
</dbReference>
<feature type="compositionally biased region" description="Basic and acidic residues" evidence="2">
    <location>
        <begin position="478"/>
        <end position="496"/>
    </location>
</feature>
<sequence length="640" mass="72477">MRKRQLLTVLLIAASTTLLAQIEPQPQNSHLTSSTTEPTMASNEKTTTPAAAPSTDAFTPENSGGSARGGGARGAMLTSDGSSSHAGRLVSQAEGHHKDTWFDHAVLYEIYPRSFQDSNGDGIGDINGITSRLDYLHDLGIGAIWITPMYPSPGVDYGYDISNYTAIDPEYGTMADFDRMVAAAKQRHIRVIMDYVINHTSDQHQWFLDSRSSKDNPKRDWYIWRDAKIGPDGKRHPPNNWQSWFGGSAWTWDEKTQQYYYHYFYVQQPDLNWRNPQVRKAMYDVLRFWMDKGVAGFRIDAVSRLFEDPELRDDPYLPGYNAYGDRNIQHKYTDDLPEVHDVLREVRNVVNAYPGDPVLVTEADEPNITQLTKMYGNGDEVQLPMDFQIADLNELSAPKFRELFNQIESNTAHGQPEYFFSNHDQRRQWDRYGDGVHNDQIARLMAALLLTTRGTPQMYYGEEIGMRTTDPARIEDVHDPIGKLGWPKEKGRDGERTPMQWTPGPQSGFTTNPKPWLPIPPSAGAYNVETESKNPDSIYNTYKRLLALRKSEPALRTGEYQAIDENNQHVFSYLRKSQDETILIALNMSAQKHTIDAKEAGSTAEVLYRSPLGPHGLATETLDLNKVTLEPFGFVVAKVK</sequence>
<dbReference type="Gene3D" id="3.20.20.80">
    <property type="entry name" value="Glycosidases"/>
    <property type="match status" value="1"/>
</dbReference>
<evidence type="ECO:0000256" key="2">
    <source>
        <dbReference type="SAM" id="MobiDB-lite"/>
    </source>
</evidence>
<reference evidence="6" key="1">
    <citation type="journal article" date="2019" name="Int. J. Syst. Evol. Microbiol.">
        <title>The Global Catalogue of Microorganisms (GCM) 10K type strain sequencing project: providing services to taxonomists for standard genome sequencing and annotation.</title>
        <authorList>
            <consortium name="The Broad Institute Genomics Platform"/>
            <consortium name="The Broad Institute Genome Sequencing Center for Infectious Disease"/>
            <person name="Wu L."/>
            <person name="Ma J."/>
        </authorList>
    </citation>
    <scope>NUCLEOTIDE SEQUENCE [LARGE SCALE GENOMIC DNA]</scope>
    <source>
        <strain evidence="6">JCM 4087</strain>
    </source>
</reference>
<dbReference type="PANTHER" id="PTHR10357:SF179">
    <property type="entry name" value="NEUTRAL AND BASIC AMINO ACID TRANSPORT PROTEIN RBAT"/>
    <property type="match status" value="1"/>
</dbReference>
<dbReference type="Proteomes" id="UP001596091">
    <property type="component" value="Unassembled WGS sequence"/>
</dbReference>
<keyword evidence="6" id="KW-1185">Reference proteome</keyword>
<feature type="compositionally biased region" description="Low complexity" evidence="2">
    <location>
        <begin position="46"/>
        <end position="65"/>
    </location>
</feature>
<dbReference type="Pfam" id="PF00128">
    <property type="entry name" value="Alpha-amylase"/>
    <property type="match status" value="1"/>
</dbReference>
<dbReference type="SUPFAM" id="SSF51445">
    <property type="entry name" value="(Trans)glycosidases"/>
    <property type="match status" value="1"/>
</dbReference>
<keyword evidence="3" id="KW-0732">Signal</keyword>
<feature type="chain" id="PRO_5046871941" evidence="3">
    <location>
        <begin position="21"/>
        <end position="640"/>
    </location>
</feature>
<dbReference type="Gene3D" id="3.90.400.10">
    <property type="entry name" value="Oligo-1,6-glucosidase, Domain 2"/>
    <property type="match status" value="1"/>
</dbReference>
<comment type="similarity">
    <text evidence="1">Belongs to the glycosyl hydrolase 13 family.</text>
</comment>